<dbReference type="AlphaFoldDB" id="A0A1U7CMY6"/>
<name>A0A1U7CMY6_9BACT</name>
<gene>
    <name evidence="1" type="ORF">BSF38_01768</name>
</gene>
<evidence type="ECO:0000313" key="2">
    <source>
        <dbReference type="Proteomes" id="UP000186309"/>
    </source>
</evidence>
<dbReference type="InterPro" id="IPR036485">
    <property type="entry name" value="Glu_synth_asu_C_sf"/>
</dbReference>
<reference evidence="2" key="1">
    <citation type="submission" date="2016-12" db="EMBL/GenBank/DDBJ databases">
        <title>Comparative genomics of four Isosphaeraceae planctomycetes: a common pool of plasmids and glycoside hydrolase genes.</title>
        <authorList>
            <person name="Ivanova A."/>
        </authorList>
    </citation>
    <scope>NUCLEOTIDE SEQUENCE [LARGE SCALE GENOMIC DNA]</scope>
    <source>
        <strain evidence="2">PX4</strain>
    </source>
</reference>
<proteinExistence type="predicted"/>
<dbReference type="PANTHER" id="PTHR39673:SF5">
    <property type="entry name" value="TUNGSTEN-CONTAINING FORMYLMETHANOFURAN DEHYDROGENASE 2 SUBUNIT C"/>
    <property type="match status" value="1"/>
</dbReference>
<protein>
    <submittedName>
        <fullName evidence="1">Uncharacterized protein</fullName>
    </submittedName>
</protein>
<sequence length="190" mass="19348">MTEPEPPPPIAVPELRDYHQINAEIVRRLNRGETHVRLEGVERQRLLVAGLTGPWEATVELVGDAGPELAAGMDAPGIVVVCRGSSADGAGSGLKAGSLLLHGPTGTAVGYAQAGGLIVALGPVGPRAGLRMSGGELVLSTSAGPLAGEGQTGGRLYLPTTDVGPHAGWNARGGVRSTVDAALRARLRFS</sequence>
<keyword evidence="2" id="KW-1185">Reference proteome</keyword>
<dbReference type="OrthoDB" id="282725at2"/>
<evidence type="ECO:0000313" key="1">
    <source>
        <dbReference type="EMBL" id="APW60300.1"/>
    </source>
</evidence>
<accession>A0A1U7CMY6</accession>
<organism evidence="1 2">
    <name type="scientific">Paludisphaera borealis</name>
    <dbReference type="NCBI Taxonomy" id="1387353"/>
    <lineage>
        <taxon>Bacteria</taxon>
        <taxon>Pseudomonadati</taxon>
        <taxon>Planctomycetota</taxon>
        <taxon>Planctomycetia</taxon>
        <taxon>Isosphaerales</taxon>
        <taxon>Isosphaeraceae</taxon>
        <taxon>Paludisphaera</taxon>
    </lineage>
</organism>
<dbReference type="Proteomes" id="UP000186309">
    <property type="component" value="Chromosome"/>
</dbReference>
<dbReference type="GO" id="GO:0016491">
    <property type="term" value="F:oxidoreductase activity"/>
    <property type="evidence" value="ECO:0007669"/>
    <property type="project" value="InterPro"/>
</dbReference>
<dbReference type="EMBL" id="CP019082">
    <property type="protein sequence ID" value="APW60300.1"/>
    <property type="molecule type" value="Genomic_DNA"/>
</dbReference>
<dbReference type="STRING" id="1387353.BSF38_01768"/>
<dbReference type="RefSeq" id="WP_076344840.1">
    <property type="nucleotide sequence ID" value="NZ_CP019082.1"/>
</dbReference>
<dbReference type="Gene3D" id="2.160.20.60">
    <property type="entry name" value="Glutamate synthase, alpha subunit, C-terminal domain"/>
    <property type="match status" value="1"/>
</dbReference>
<dbReference type="KEGG" id="pbor:BSF38_01768"/>
<dbReference type="PANTHER" id="PTHR39673">
    <property type="entry name" value="TUNGSTEN FORMYLMETHANOFURAN DEHYDROGENASE, SUBUNIT C (FWDC)"/>
    <property type="match status" value="1"/>
</dbReference>
<dbReference type="SUPFAM" id="SSF69336">
    <property type="entry name" value="Alpha subunit of glutamate synthase, C-terminal domain"/>
    <property type="match status" value="1"/>
</dbReference>